<proteinExistence type="predicted"/>
<name>A0A645C9I0_9ZZZZ</name>
<accession>A0A645C9I0</accession>
<sequence>MLLFGKKRIDSFSKNQVEITCSKNELRKINRDILVEKQTVCLGFENSHRLRLPGLKDSTGGRVSNTVHGECETLILWKDK</sequence>
<evidence type="ECO:0000313" key="1">
    <source>
        <dbReference type="EMBL" id="MPM72664.1"/>
    </source>
</evidence>
<comment type="caution">
    <text evidence="1">The sequence shown here is derived from an EMBL/GenBank/DDBJ whole genome shotgun (WGS) entry which is preliminary data.</text>
</comment>
<reference evidence="1" key="1">
    <citation type="submission" date="2019-08" db="EMBL/GenBank/DDBJ databases">
        <authorList>
            <person name="Kucharzyk K."/>
            <person name="Murdoch R.W."/>
            <person name="Higgins S."/>
            <person name="Loffler F."/>
        </authorList>
    </citation>
    <scope>NUCLEOTIDE SEQUENCE</scope>
</reference>
<gene>
    <name evidence="1" type="ORF">SDC9_119640</name>
</gene>
<organism evidence="1">
    <name type="scientific">bioreactor metagenome</name>
    <dbReference type="NCBI Taxonomy" id="1076179"/>
    <lineage>
        <taxon>unclassified sequences</taxon>
        <taxon>metagenomes</taxon>
        <taxon>ecological metagenomes</taxon>
    </lineage>
</organism>
<protein>
    <submittedName>
        <fullName evidence="1">Uncharacterized protein</fullName>
    </submittedName>
</protein>
<dbReference type="AlphaFoldDB" id="A0A645C9I0"/>
<dbReference type="EMBL" id="VSSQ01024880">
    <property type="protein sequence ID" value="MPM72664.1"/>
    <property type="molecule type" value="Genomic_DNA"/>
</dbReference>